<feature type="compositionally biased region" description="Polar residues" evidence="1">
    <location>
        <begin position="669"/>
        <end position="688"/>
    </location>
</feature>
<evidence type="ECO:0000313" key="2">
    <source>
        <dbReference type="EMBL" id="KAL0068782.1"/>
    </source>
</evidence>
<reference evidence="2 3" key="1">
    <citation type="submission" date="2024-05" db="EMBL/GenBank/DDBJ databases">
        <title>A draft genome resource for the thread blight pathogen Marasmius tenuissimus strain MS-2.</title>
        <authorList>
            <person name="Yulfo-Soto G.E."/>
            <person name="Baruah I.K."/>
            <person name="Amoako-Attah I."/>
            <person name="Bukari Y."/>
            <person name="Meinhardt L.W."/>
            <person name="Bailey B.A."/>
            <person name="Cohen S.P."/>
        </authorList>
    </citation>
    <scope>NUCLEOTIDE SEQUENCE [LARGE SCALE GENOMIC DNA]</scope>
    <source>
        <strain evidence="2 3">MS-2</strain>
    </source>
</reference>
<accession>A0ABR3A5V1</accession>
<feature type="region of interest" description="Disordered" evidence="1">
    <location>
        <begin position="790"/>
        <end position="822"/>
    </location>
</feature>
<sequence>MPPKAPKSAAKPSTSRDIISTGPKEVVASKRTGGTTVRPTTTKALVLRNGKYGARGTGEVAVTTKMTGSEKLDLLAEDLVEKAQSALRAPFRLEDCLEIAISQFKEFIDDVRSLKDCDLFYGMIEEELKARAPQTKNAPDPTRNPTYLASVISNRIHNAYMVASAWKLVADTLCELEEDGLDDSRVVKQLTDKPEIRGRYLILYDMINNLVDIHQTKFAVLATTTPHYAPYFKEIVNQDGTKGASFDWPRAREVCRSFLDCIIIELCFPRGTYPKAVLYDILRQAVEEAPREARRFPQSLWDAVGDLAVCVQLQQLIETPLLHPDAKAWKDEERKMPPEYDQWIDAQLFSENASDLYENYKDAIYPLERTKKAEVLANMWKLVNANYITASGKEIDSLWALQQAIKPIPRWHPYKPPVDDLSDSEDEGGPAQGKKPKKKVLAITADIESDDSMPPLQDVSDTEESEDDLDDSDDSDSDEEDSDAESGYNTDEEDELRELYKEAMDTLHATDWNNPEDKLEPDTTKGNPFLKLLGSLRGRMFQSSTKLKTATGTVQPPPTKKQKKKAAQAAKAQAAAEGKAVPGGLQTTIEEVDDEDEAATTSKKKKKKKPKKKKRATTGGDAGDDDADDEPDAPAEAPASPPAKQEAAKAKAATSPKAAAKSPVVPGPNASTTSFMPPLEQVTTAQSARSYLKSENLDAQKAKVKSRPDHASMFAKQKGVLGKLASQAEEQTPHEKKEKRTFFASLRKKTRGYMHQILHTAEDDTKGSAGMKWDTFVKVMEHVGFEVNPSTAGSSVRFTPKNSRDNPISFHKPHPDSTIPPKMLKQFSKRLRDHYGWVPEDLE</sequence>
<feature type="compositionally biased region" description="Basic residues" evidence="1">
    <location>
        <begin position="602"/>
        <end position="616"/>
    </location>
</feature>
<protein>
    <submittedName>
        <fullName evidence="2">Uncharacterized protein</fullName>
    </submittedName>
</protein>
<feature type="compositionally biased region" description="Polar residues" evidence="1">
    <location>
        <begin position="790"/>
        <end position="801"/>
    </location>
</feature>
<evidence type="ECO:0000256" key="1">
    <source>
        <dbReference type="SAM" id="MobiDB-lite"/>
    </source>
</evidence>
<dbReference type="Proteomes" id="UP001437256">
    <property type="component" value="Unassembled WGS sequence"/>
</dbReference>
<name>A0ABR3A5V1_9AGAR</name>
<dbReference type="InterPro" id="IPR012933">
    <property type="entry name" value="HicA_mRNA_interferase"/>
</dbReference>
<feature type="compositionally biased region" description="Polar residues" evidence="1">
    <location>
        <begin position="541"/>
        <end position="554"/>
    </location>
</feature>
<dbReference type="EMBL" id="JBBXMP010000016">
    <property type="protein sequence ID" value="KAL0068782.1"/>
    <property type="molecule type" value="Genomic_DNA"/>
</dbReference>
<feature type="compositionally biased region" description="Low complexity" evidence="1">
    <location>
        <begin position="567"/>
        <end position="576"/>
    </location>
</feature>
<keyword evidence="3" id="KW-1185">Reference proteome</keyword>
<comment type="caution">
    <text evidence="2">The sequence shown here is derived from an EMBL/GenBank/DDBJ whole genome shotgun (WGS) entry which is preliminary data.</text>
</comment>
<feature type="region of interest" description="Disordered" evidence="1">
    <location>
        <begin position="541"/>
        <end position="688"/>
    </location>
</feature>
<dbReference type="Pfam" id="PF07927">
    <property type="entry name" value="HicA_toxin"/>
    <property type="match status" value="1"/>
</dbReference>
<proteinExistence type="predicted"/>
<gene>
    <name evidence="2" type="ORF">AAF712_004111</name>
</gene>
<feature type="compositionally biased region" description="Low complexity" evidence="1">
    <location>
        <begin position="1"/>
        <end position="15"/>
    </location>
</feature>
<feature type="region of interest" description="Disordered" evidence="1">
    <location>
        <begin position="1"/>
        <end position="21"/>
    </location>
</feature>
<evidence type="ECO:0000313" key="3">
    <source>
        <dbReference type="Proteomes" id="UP001437256"/>
    </source>
</evidence>
<feature type="compositionally biased region" description="Acidic residues" evidence="1">
    <location>
        <begin position="622"/>
        <end position="633"/>
    </location>
</feature>
<feature type="compositionally biased region" description="Acidic residues" evidence="1">
    <location>
        <begin position="460"/>
        <end position="496"/>
    </location>
</feature>
<feature type="compositionally biased region" description="Low complexity" evidence="1">
    <location>
        <begin position="634"/>
        <end position="663"/>
    </location>
</feature>
<feature type="region of interest" description="Disordered" evidence="1">
    <location>
        <begin position="410"/>
        <end position="528"/>
    </location>
</feature>
<organism evidence="2 3">
    <name type="scientific">Marasmius tenuissimus</name>
    <dbReference type="NCBI Taxonomy" id="585030"/>
    <lineage>
        <taxon>Eukaryota</taxon>
        <taxon>Fungi</taxon>
        <taxon>Dikarya</taxon>
        <taxon>Basidiomycota</taxon>
        <taxon>Agaricomycotina</taxon>
        <taxon>Agaricomycetes</taxon>
        <taxon>Agaricomycetidae</taxon>
        <taxon>Agaricales</taxon>
        <taxon>Marasmiineae</taxon>
        <taxon>Marasmiaceae</taxon>
        <taxon>Marasmius</taxon>
    </lineage>
</organism>